<proteinExistence type="inferred from homology"/>
<dbReference type="GO" id="GO:0003723">
    <property type="term" value="F:RNA binding"/>
    <property type="evidence" value="ECO:0007669"/>
    <property type="project" value="InterPro"/>
</dbReference>
<dbReference type="GO" id="GO:0006412">
    <property type="term" value="P:translation"/>
    <property type="evidence" value="ECO:0007669"/>
    <property type="project" value="InterPro"/>
</dbReference>
<dbReference type="AlphaFoldDB" id="E9P6E0"/>
<dbReference type="GO" id="GO:1990904">
    <property type="term" value="C:ribonucleoprotein complex"/>
    <property type="evidence" value="ECO:0007669"/>
    <property type="project" value="UniProtKB-KW"/>
</dbReference>
<evidence type="ECO:0000256" key="2">
    <source>
        <dbReference type="ARBA" id="ARBA00022980"/>
    </source>
</evidence>
<dbReference type="InterPro" id="IPR009019">
    <property type="entry name" value="KH_sf_prok-type"/>
</dbReference>
<dbReference type="InterPro" id="IPR001351">
    <property type="entry name" value="Ribosomal_uS3_C"/>
</dbReference>
<evidence type="ECO:0000256" key="1">
    <source>
        <dbReference type="ARBA" id="ARBA00010761"/>
    </source>
</evidence>
<dbReference type="Pfam" id="PF00189">
    <property type="entry name" value="Ribosomal_S3_C"/>
    <property type="match status" value="1"/>
</dbReference>
<dbReference type="GeneID" id="10210876"/>
<comment type="similarity">
    <text evidence="1">Belongs to the universal ribosomal protein uS3 family.</text>
</comment>
<organism evidence="5">
    <name type="scientific">Glaucocystis nostochinearum</name>
    <dbReference type="NCBI Taxonomy" id="38271"/>
    <lineage>
        <taxon>Eukaryota</taxon>
        <taxon>Glaucocystophyceae</taxon>
        <taxon>Glaucocystales</taxon>
        <taxon>Glaucocystaceae</taxon>
        <taxon>Glaucocystis</taxon>
    </lineage>
</organism>
<keyword evidence="5" id="KW-0496">Mitochondrion</keyword>
<reference evidence="5" key="1">
    <citation type="submission" date="2011-01" db="EMBL/GenBank/DDBJ databases">
        <authorList>
            <person name="Lang B.F."/>
            <person name="Burger G.B."/>
        </authorList>
    </citation>
    <scope>NUCLEOTIDE SEQUENCE</scope>
    <source>
        <strain evidence="5">UTEX 64</strain>
    </source>
</reference>
<dbReference type="InterPro" id="IPR036419">
    <property type="entry name" value="Ribosomal_S3_C_sf"/>
</dbReference>
<dbReference type="EMBL" id="HQ908425">
    <property type="protein sequence ID" value="ADW83124.1"/>
    <property type="molecule type" value="Genomic_DNA"/>
</dbReference>
<dbReference type="Gene3D" id="3.30.1140.32">
    <property type="entry name" value="Ribosomal protein S3, C-terminal domain"/>
    <property type="match status" value="1"/>
</dbReference>
<dbReference type="GO" id="GO:0005840">
    <property type="term" value="C:ribosome"/>
    <property type="evidence" value="ECO:0007669"/>
    <property type="project" value="UniProtKB-KW"/>
</dbReference>
<evidence type="ECO:0000256" key="3">
    <source>
        <dbReference type="ARBA" id="ARBA00023274"/>
    </source>
</evidence>
<keyword evidence="2 5" id="KW-0689">Ribosomal protein</keyword>
<keyword evidence="3" id="KW-0687">Ribonucleoprotein</keyword>
<gene>
    <name evidence="5" type="primary">rps3</name>
</gene>
<accession>E9P6E0</accession>
<dbReference type="SUPFAM" id="SSF54821">
    <property type="entry name" value="Ribosomal protein S3 C-terminal domain"/>
    <property type="match status" value="1"/>
</dbReference>
<protein>
    <submittedName>
        <fullName evidence="5">Ribosomal protein S3</fullName>
    </submittedName>
</protein>
<evidence type="ECO:0000259" key="4">
    <source>
        <dbReference type="Pfam" id="PF00189"/>
    </source>
</evidence>
<dbReference type="SUPFAM" id="SSF54814">
    <property type="entry name" value="Prokaryotic type KH domain (KH-domain type II)"/>
    <property type="match status" value="1"/>
</dbReference>
<geneLocation type="mitochondrion" evidence="5"/>
<feature type="domain" description="Small ribosomal subunit protein uS3 C-terminal" evidence="4">
    <location>
        <begin position="138"/>
        <end position="218"/>
    </location>
</feature>
<dbReference type="RefSeq" id="YP_004222752.1">
    <property type="nucleotide sequence ID" value="NC_015117.1"/>
</dbReference>
<name>E9P6E0_9EUKA</name>
<sequence>MGKKINPIIFRYNTNQTWQYIWHTPINKKHEYSAQFFINFFIDKYLKNIFINKNIVISKIFLLSNWNKIKIFFYLFPYLNIINNKIEINFKQSFIKKIKKNTISILQKYLKKKIFLNIFTDKNCIINEDALISNLSFEIKKTKNIKNIIKKLFIKIKNYPQIIGLKILIKGRLTKNDQATIIYLQKGKIPFNTIKSNILFAKNWIITRRGTYGIKIWIHVRSNTKFLRKFYKKHVITA</sequence>
<dbReference type="GO" id="GO:0003735">
    <property type="term" value="F:structural constituent of ribosome"/>
    <property type="evidence" value="ECO:0007669"/>
    <property type="project" value="InterPro"/>
</dbReference>
<evidence type="ECO:0000313" key="5">
    <source>
        <dbReference type="EMBL" id="ADW83124.1"/>
    </source>
</evidence>